<evidence type="ECO:0000313" key="1">
    <source>
        <dbReference type="EMBL" id="TPW35998.1"/>
    </source>
</evidence>
<dbReference type="EMBL" id="SORZ01000001">
    <property type="protein sequence ID" value="TPW35998.1"/>
    <property type="molecule type" value="Genomic_DNA"/>
</dbReference>
<accession>A0A506URN3</accession>
<keyword evidence="2" id="KW-1185">Reference proteome</keyword>
<proteinExistence type="predicted"/>
<evidence type="ECO:0000313" key="2">
    <source>
        <dbReference type="Proteomes" id="UP000315037"/>
    </source>
</evidence>
<organism evidence="1 2">
    <name type="scientific">Oecophyllibacter saccharovorans</name>
    <dbReference type="NCBI Taxonomy" id="2558360"/>
    <lineage>
        <taxon>Bacteria</taxon>
        <taxon>Pseudomonadati</taxon>
        <taxon>Pseudomonadota</taxon>
        <taxon>Alphaproteobacteria</taxon>
        <taxon>Acetobacterales</taxon>
        <taxon>Acetobacteraceae</taxon>
        <taxon>Oecophyllibacter</taxon>
    </lineage>
</organism>
<name>A0A506URN3_9PROT</name>
<reference evidence="1 2" key="1">
    <citation type="submission" date="2019-03" db="EMBL/GenBank/DDBJ databases">
        <title>The complete genome sequence of Neokomagataea sp. Jb2 NBRC113641.</title>
        <authorList>
            <person name="Chua K.-O."/>
            <person name="Chan K.-G."/>
            <person name="See-Too W.-S."/>
        </authorList>
    </citation>
    <scope>NUCLEOTIDE SEQUENCE [LARGE SCALE GENOMIC DNA]</scope>
    <source>
        <strain evidence="1 2">Jb2</strain>
    </source>
</reference>
<dbReference type="AlphaFoldDB" id="A0A506URN3"/>
<protein>
    <recommendedName>
        <fullName evidence="3">Type I-E CRISPR-associated protein Cse1/CasA</fullName>
    </recommendedName>
</protein>
<comment type="caution">
    <text evidence="1">The sequence shown here is derived from an EMBL/GenBank/DDBJ whole genome shotgun (WGS) entry which is preliminary data.</text>
</comment>
<gene>
    <name evidence="1" type="ORF">E3202_03575</name>
</gene>
<sequence length="697" mass="78887">MTTDKSFFLNLLIEPLIRVHLMSEENVRYTRLHTLPGVFALMMQDKVEGFPALRPHQQSAWHMFLAQLGALALEEERLHTKNSTFLPPTDETGWIYLLRQLTQRFFCPGQEKPWQDAPWCLVVSDDQLPAFLQPPIPGGISKNGKGVSVITTPDSLDLPIAAKNHDLKRKVLRNAAPDDWLFALISDQTMNGYSGRGHQGAARMNGGLSSRPFFGYSPLSGRPGAHLKRDLELMLDKRAEQLEIYEGFYASKIDGPLGKGLLWLEPWDGKKGLSFNELDLWFIDLCRRVRLIQTPSGALEALEATADATRITRAKETKGDTGDFWAPLKRTATEIKSFSPNFQGFSTPKICEILFNIDVKKETSWKIPPSLTNLESDGDSTLLLRLSALTRGQGKTEGYHERIIPLPAPVYEGISDTGNRALGVKAQQQLLDLKCLENALGTACAQMAPSRESDKKEKITAVNPYRERLRSKSDEKFFIILGQRCKKPEHENKIYLDWLLTLVDYTANTLLPEAMAAIRCPASRRLKAQVKAEKAFWNILRGKKSTFSALDILRSMGRKKYQDVYRLEEALNNACTQFTAENNDMKKKSYINALPYLEILRRKSDVNFADLRNRCKENPEEEEGIYLEWLLNLQRYTIENLLPEALKDLLGPSDLSQESLIKAKETFLRTLLDSNHAFTARDALSAQTLPLLSKNCR</sequence>
<dbReference type="Proteomes" id="UP000315037">
    <property type="component" value="Unassembled WGS sequence"/>
</dbReference>
<evidence type="ECO:0008006" key="3">
    <source>
        <dbReference type="Google" id="ProtNLM"/>
    </source>
</evidence>
<dbReference type="RefSeq" id="WP_165600359.1">
    <property type="nucleotide sequence ID" value="NZ_SORZ01000001.1"/>
</dbReference>